<protein>
    <submittedName>
        <fullName evidence="11">Uncharacterized protein</fullName>
    </submittedName>
</protein>
<feature type="signal peptide" evidence="10">
    <location>
        <begin position="1"/>
        <end position="21"/>
    </location>
</feature>
<evidence type="ECO:0000256" key="2">
    <source>
        <dbReference type="ARBA" id="ARBA00004477"/>
    </source>
</evidence>
<feature type="transmembrane region" description="Helical" evidence="9">
    <location>
        <begin position="214"/>
        <end position="232"/>
    </location>
</feature>
<keyword evidence="12" id="KW-1185">Reference proteome</keyword>
<feature type="chain" id="PRO_5046301701" evidence="10">
    <location>
        <begin position="22"/>
        <end position="332"/>
    </location>
</feature>
<accession>A0ABR1F580</accession>
<dbReference type="PROSITE" id="PS51257">
    <property type="entry name" value="PROKAR_LIPOPROTEIN"/>
    <property type="match status" value="1"/>
</dbReference>
<organism evidence="11 12">
    <name type="scientific">Myxozyma melibiosi</name>
    <dbReference type="NCBI Taxonomy" id="54550"/>
    <lineage>
        <taxon>Eukaryota</taxon>
        <taxon>Fungi</taxon>
        <taxon>Dikarya</taxon>
        <taxon>Ascomycota</taxon>
        <taxon>Saccharomycotina</taxon>
        <taxon>Lipomycetes</taxon>
        <taxon>Lipomycetales</taxon>
        <taxon>Lipomycetaceae</taxon>
        <taxon>Myxozyma</taxon>
    </lineage>
</organism>
<feature type="transmembrane region" description="Helical" evidence="9">
    <location>
        <begin position="266"/>
        <end position="283"/>
    </location>
</feature>
<keyword evidence="7 9" id="KW-1133">Transmembrane helix</keyword>
<keyword evidence="8 9" id="KW-0472">Membrane</keyword>
<dbReference type="GeneID" id="90035361"/>
<name>A0ABR1F580_9ASCO</name>
<sequence length="332" mass="36540">MRTIQFCVLLLAALFACVVSAAPERDSTYMDKLLKSSSINPGLIRLTDKNFGDVISAPRDYAVVVLLTAESPSMGCQLCRQFAPDYHLVAQSWSKEHPKSGDGLYFAVLDFVDGQRTFQSLGLKTAPNVWLYGPTVGENAGPAAPIVYEIHGVVDMPGSVARFIESHVPGVGITIYKPRDYSKIGQAVTGLVAIGLFIRYLYPILKPFFESRTLWAGISLVAILMFTSGHMFNNIRHTPYVAGNKEGGVSYVAPGFQQQYGFETQVVAVLYAFLAFGAISLSIKTPRIKDSTRQLLSVLTWATIIWCLFSALMFVFRMKNPGYPLSLPPMTK</sequence>
<dbReference type="EMBL" id="JBBJBU010000006">
    <property type="protein sequence ID" value="KAK7204998.1"/>
    <property type="molecule type" value="Genomic_DNA"/>
</dbReference>
<evidence type="ECO:0000256" key="6">
    <source>
        <dbReference type="ARBA" id="ARBA00022824"/>
    </source>
</evidence>
<keyword evidence="4 9" id="KW-0812">Transmembrane</keyword>
<evidence type="ECO:0000256" key="1">
    <source>
        <dbReference type="ARBA" id="ARBA00002791"/>
    </source>
</evidence>
<dbReference type="PANTHER" id="PTHR12692:SF0">
    <property type="entry name" value="GH11935P"/>
    <property type="match status" value="1"/>
</dbReference>
<dbReference type="PANTHER" id="PTHR12692">
    <property type="entry name" value="DOLICHYL-DIPHOSPHOOLIGOSACCHARIDE--PROTEIN GLYCOSYLTRANSFERASE-RELATED"/>
    <property type="match status" value="1"/>
</dbReference>
<gene>
    <name evidence="11" type="ORF">BZA70DRAFT_167934</name>
</gene>
<evidence type="ECO:0000256" key="10">
    <source>
        <dbReference type="SAM" id="SignalP"/>
    </source>
</evidence>
<dbReference type="InterPro" id="IPR036249">
    <property type="entry name" value="Thioredoxin-like_sf"/>
</dbReference>
<dbReference type="RefSeq" id="XP_064768031.1">
    <property type="nucleotide sequence ID" value="XM_064909849.1"/>
</dbReference>
<evidence type="ECO:0000256" key="9">
    <source>
        <dbReference type="SAM" id="Phobius"/>
    </source>
</evidence>
<dbReference type="InterPro" id="IPR021149">
    <property type="entry name" value="OligosaccharylTrfase_OST3/OST6"/>
</dbReference>
<dbReference type="SUPFAM" id="SSF52833">
    <property type="entry name" value="Thioredoxin-like"/>
    <property type="match status" value="1"/>
</dbReference>
<feature type="transmembrane region" description="Helical" evidence="9">
    <location>
        <begin position="295"/>
        <end position="316"/>
    </location>
</feature>
<comment type="caution">
    <text evidence="11">The sequence shown here is derived from an EMBL/GenBank/DDBJ whole genome shotgun (WGS) entry which is preliminary data.</text>
</comment>
<comment type="similarity">
    <text evidence="3">Belongs to the OST3/OST6 family.</text>
</comment>
<keyword evidence="5 10" id="KW-0732">Signal</keyword>
<feature type="transmembrane region" description="Helical" evidence="9">
    <location>
        <begin position="184"/>
        <end position="202"/>
    </location>
</feature>
<keyword evidence="6" id="KW-0256">Endoplasmic reticulum</keyword>
<evidence type="ECO:0000256" key="5">
    <source>
        <dbReference type="ARBA" id="ARBA00022729"/>
    </source>
</evidence>
<dbReference type="Pfam" id="PF04756">
    <property type="entry name" value="OST3_OST6"/>
    <property type="match status" value="1"/>
</dbReference>
<comment type="subcellular location">
    <subcellularLocation>
        <location evidence="2">Endoplasmic reticulum membrane</location>
        <topology evidence="2">Multi-pass membrane protein</topology>
    </subcellularLocation>
</comment>
<proteinExistence type="inferred from homology"/>
<dbReference type="Gene3D" id="3.40.30.10">
    <property type="entry name" value="Glutaredoxin"/>
    <property type="match status" value="1"/>
</dbReference>
<evidence type="ECO:0000256" key="7">
    <source>
        <dbReference type="ARBA" id="ARBA00022989"/>
    </source>
</evidence>
<evidence type="ECO:0000256" key="4">
    <source>
        <dbReference type="ARBA" id="ARBA00022692"/>
    </source>
</evidence>
<dbReference type="Proteomes" id="UP001498771">
    <property type="component" value="Unassembled WGS sequence"/>
</dbReference>
<reference evidence="11 12" key="1">
    <citation type="submission" date="2024-03" db="EMBL/GenBank/DDBJ databases">
        <title>Genome-scale model development and genomic sequencing of the oleaginous clade Lipomyces.</title>
        <authorList>
            <consortium name="Lawrence Berkeley National Laboratory"/>
            <person name="Czajka J.J."/>
            <person name="Han Y."/>
            <person name="Kim J."/>
            <person name="Mondo S.J."/>
            <person name="Hofstad B.A."/>
            <person name="Robles A."/>
            <person name="Haridas S."/>
            <person name="Riley R."/>
            <person name="LaButti K."/>
            <person name="Pangilinan J."/>
            <person name="Andreopoulos W."/>
            <person name="Lipzen A."/>
            <person name="Yan J."/>
            <person name="Wang M."/>
            <person name="Ng V."/>
            <person name="Grigoriev I.V."/>
            <person name="Spatafora J.W."/>
            <person name="Magnuson J.K."/>
            <person name="Baker S.E."/>
            <person name="Pomraning K.R."/>
        </authorList>
    </citation>
    <scope>NUCLEOTIDE SEQUENCE [LARGE SCALE GENOMIC DNA]</scope>
    <source>
        <strain evidence="11 12">Phaff 52-87</strain>
    </source>
</reference>
<evidence type="ECO:0000256" key="8">
    <source>
        <dbReference type="ARBA" id="ARBA00023136"/>
    </source>
</evidence>
<evidence type="ECO:0000256" key="3">
    <source>
        <dbReference type="ARBA" id="ARBA00009561"/>
    </source>
</evidence>
<evidence type="ECO:0000313" key="11">
    <source>
        <dbReference type="EMBL" id="KAK7204998.1"/>
    </source>
</evidence>
<evidence type="ECO:0000313" key="12">
    <source>
        <dbReference type="Proteomes" id="UP001498771"/>
    </source>
</evidence>
<comment type="function">
    <text evidence="1">Subunit of the oligosaccharyl transferase (OST) complex that catalyzes the initial transfer of a defined glycan (Glc(3)Man(9)GlcNAc(2) in eukaryotes) from the lipid carrier dolichol-pyrophosphate to an asparagine residue within an Asn-X-Ser/Thr consensus motif in nascent polypeptide chains, the first step in protein N-glycosylation. N-glycosylation occurs cotranslationally and the complex associates with the Sec61 complex at the channel-forming translocon complex that mediates protein translocation across the endoplasmic reticulum (ER). All subunits are required for a maximal enzyme activity.</text>
</comment>